<dbReference type="Gene3D" id="1.20.58.670">
    <property type="entry name" value="Dsl1p vesicle tethering complex, Tip20p subunit, domain D"/>
    <property type="match status" value="1"/>
</dbReference>
<dbReference type="InterPro" id="IPR042042">
    <property type="entry name" value="Tip20p_domB"/>
</dbReference>
<evidence type="ECO:0000313" key="4">
    <source>
        <dbReference type="EMBL" id="KAG1567198.1"/>
    </source>
</evidence>
<evidence type="ECO:0000256" key="1">
    <source>
        <dbReference type="SAM" id="Coils"/>
    </source>
</evidence>
<dbReference type="GO" id="GO:0006890">
    <property type="term" value="P:retrograde vesicle-mediated transport, Golgi to endoplasmic reticulum"/>
    <property type="evidence" value="ECO:0007669"/>
    <property type="project" value="InterPro"/>
</dbReference>
<dbReference type="InterPro" id="IPR042044">
    <property type="entry name" value="EXOC6PINT-1/Sec15/Tip20_C_dom2"/>
</dbReference>
<dbReference type="PROSITE" id="PS50056">
    <property type="entry name" value="TYR_PHOSPHATASE_2"/>
    <property type="match status" value="1"/>
</dbReference>
<dbReference type="InterPro" id="IPR000387">
    <property type="entry name" value="Tyr_Pase_dom"/>
</dbReference>
<dbReference type="PROSITE" id="PS51386">
    <property type="entry name" value="RINT1_TIP20"/>
    <property type="match status" value="1"/>
</dbReference>
<name>A0A9P6YYM9_9FUNG</name>
<keyword evidence="5" id="KW-1185">Reference proteome</keyword>
<dbReference type="InterPro" id="IPR007528">
    <property type="entry name" value="RINT1_Tip20"/>
</dbReference>
<dbReference type="Gene3D" id="3.90.190.10">
    <property type="entry name" value="Protein tyrosine phosphatase superfamily"/>
    <property type="match status" value="1"/>
</dbReference>
<dbReference type="Gene3D" id="1.20.58.1420">
    <property type="entry name" value="Dsl1p vesicle tethering complex, Tip20p subunit, domain B"/>
    <property type="match status" value="1"/>
</dbReference>
<dbReference type="GO" id="GO:0070939">
    <property type="term" value="C:Dsl1/NZR complex"/>
    <property type="evidence" value="ECO:0007669"/>
    <property type="project" value="InterPro"/>
</dbReference>
<dbReference type="GO" id="GO:0060628">
    <property type="term" value="P:regulation of ER to Golgi vesicle-mediated transport"/>
    <property type="evidence" value="ECO:0007669"/>
    <property type="project" value="TreeGrafter"/>
</dbReference>
<evidence type="ECO:0000313" key="5">
    <source>
        <dbReference type="Proteomes" id="UP000740926"/>
    </source>
</evidence>
<dbReference type="PROSITE" id="PS50054">
    <property type="entry name" value="TYR_PHOSPHATASE_DUAL"/>
    <property type="match status" value="1"/>
</dbReference>
<dbReference type="Pfam" id="PF04437">
    <property type="entry name" value="RINT1_TIP1"/>
    <property type="match status" value="2"/>
</dbReference>
<proteinExistence type="predicted"/>
<dbReference type="InterPro" id="IPR020422">
    <property type="entry name" value="TYR_PHOSPHATASE_DUAL_dom"/>
</dbReference>
<dbReference type="PANTHER" id="PTHR13520">
    <property type="entry name" value="RAD50-INTERACTING PROTEIN 1 RINT-1"/>
    <property type="match status" value="1"/>
</dbReference>
<protein>
    <submittedName>
        <fullName evidence="4">Uncharacterized protein</fullName>
    </submittedName>
</protein>
<dbReference type="InterPro" id="IPR000340">
    <property type="entry name" value="Dual-sp_phosphatase_cat-dom"/>
</dbReference>
<organism evidence="4 5">
    <name type="scientific">Rhizopus delemar</name>
    <dbReference type="NCBI Taxonomy" id="936053"/>
    <lineage>
        <taxon>Eukaryota</taxon>
        <taxon>Fungi</taxon>
        <taxon>Fungi incertae sedis</taxon>
        <taxon>Mucoromycota</taxon>
        <taxon>Mucoromycotina</taxon>
        <taxon>Mucoromycetes</taxon>
        <taxon>Mucorales</taxon>
        <taxon>Mucorineae</taxon>
        <taxon>Rhizopodaceae</taxon>
        <taxon>Rhizopus</taxon>
    </lineage>
</organism>
<evidence type="ECO:0000259" key="3">
    <source>
        <dbReference type="PROSITE" id="PS50056"/>
    </source>
</evidence>
<keyword evidence="1" id="KW-0175">Coiled coil</keyword>
<evidence type="ECO:0000259" key="2">
    <source>
        <dbReference type="PROSITE" id="PS50054"/>
    </source>
</evidence>
<dbReference type="Proteomes" id="UP000740926">
    <property type="component" value="Unassembled WGS sequence"/>
</dbReference>
<dbReference type="SMART" id="SM00195">
    <property type="entry name" value="DSPc"/>
    <property type="match status" value="1"/>
</dbReference>
<dbReference type="InterPro" id="IPR029021">
    <property type="entry name" value="Prot-tyrosine_phosphatase-like"/>
</dbReference>
<accession>A0A9P6YYM9</accession>
<comment type="caution">
    <text evidence="4">The sequence shown here is derived from an EMBL/GenBank/DDBJ whole genome shotgun (WGS) entry which is preliminary data.</text>
</comment>
<dbReference type="EMBL" id="JAANIU010001494">
    <property type="protein sequence ID" value="KAG1567198.1"/>
    <property type="molecule type" value="Genomic_DNA"/>
</dbReference>
<feature type="coiled-coil region" evidence="1">
    <location>
        <begin position="17"/>
        <end position="110"/>
    </location>
</feature>
<dbReference type="PANTHER" id="PTHR13520:SF0">
    <property type="entry name" value="RAD50-INTERACTING PROTEIN 1"/>
    <property type="match status" value="1"/>
</dbReference>
<dbReference type="GO" id="GO:0006888">
    <property type="term" value="P:endoplasmic reticulum to Golgi vesicle-mediated transport"/>
    <property type="evidence" value="ECO:0007669"/>
    <property type="project" value="InterPro"/>
</dbReference>
<dbReference type="Pfam" id="PF00782">
    <property type="entry name" value="DSPc"/>
    <property type="match status" value="1"/>
</dbReference>
<dbReference type="SUPFAM" id="SSF52799">
    <property type="entry name" value="(Phosphotyrosine protein) phosphatases II"/>
    <property type="match status" value="1"/>
</dbReference>
<reference evidence="4 5" key="1">
    <citation type="journal article" date="2020" name="Microb. Genom.">
        <title>Genetic diversity of clinical and environmental Mucorales isolates obtained from an investigation of mucormycosis cases among solid organ transplant recipients.</title>
        <authorList>
            <person name="Nguyen M.H."/>
            <person name="Kaul D."/>
            <person name="Muto C."/>
            <person name="Cheng S.J."/>
            <person name="Richter R.A."/>
            <person name="Bruno V.M."/>
            <person name="Liu G."/>
            <person name="Beyhan S."/>
            <person name="Sundermann A.J."/>
            <person name="Mounaud S."/>
            <person name="Pasculle A.W."/>
            <person name="Nierman W.C."/>
            <person name="Driscoll E."/>
            <person name="Cumbie R."/>
            <person name="Clancy C.J."/>
            <person name="Dupont C.L."/>
        </authorList>
    </citation>
    <scope>NUCLEOTIDE SEQUENCE [LARGE SCALE GENOMIC DNA]</scope>
    <source>
        <strain evidence="4 5">GL24</strain>
    </source>
</reference>
<sequence length="886" mass="102587">MSALLEDVDSFLSVNIKSDEDLNLDKLQKLLDSQKAEQKALDAQLNSLTHDSKHTLHNVLEQSTTQQRDLQALLGQLNETKHNLDHYETSTELLNNLTRMEEKLRQVDNARNYLKTLLVVCKLSSDALELVKTDPEKSIVPYEQLVKFEQYITHQQGVKENHSGLVEYLKKRQTYLWQELYAVLVQKFKDSLEAISWPTPIKPPYEPELKQKLKKFEDNFRHLIVLQQSSTDQQSVVNLTPISIMLEGLSLRFKYHFETSKPTNRLDKPEWYLMHVKNSIATHLPFLLTTVQPIIHHLKDYFDTKVSVKDLFIQGLLQDVSRKLQKTMPQILSQPNLLSHTIRQVLEFDKSLVDEFAYEKISQTRYDEIMLDRQAFDIEAGDGLKKTTSSARVISLLESVTNTYSLMPRLDHKLRFFIEIQLGLLSQYHQRLSSAIDSFEALSLIRSVPAPGALPDAVTGVMTASESNGTISALHRLYRWWTSAKSVIEALKDWEEDEFFLDMHFEFKQNPEKVNELLKELALTQDKNKMVHLAHLAKTESLFTDALATFEQISQRTEKIFVKIAIKEWTNNARAYSKKNNWWESAEESEEVSDELYTPLQNFRMTFNYLHTILPEPDFLLVYRNALKEIEDWYWKHIITQNQFSAAGVSQLQTDLKLGLWKIGQKWVQKPENLTKRLKEAIILLSLPLSNENESCQELMNALVKDQLEAIQSILNKINIQILSNGQIPTPHVGIDDWQYEMRREIQEIIPHVFLGPFSACKNINELQQKGITHIMCFFDQAESRIFRTDTVAQHFNFQQYIVNDTILQNLIQHFPTVSHTIDNITSTGKVVLCCNGGMSRSPAFMVAYVMEKYDLDAIQAYQFVQAKRLCINPNDGFKCQLKVCL</sequence>
<feature type="domain" description="Tyrosine-protein phosphatase" evidence="2">
    <location>
        <begin position="745"/>
        <end position="886"/>
    </location>
</feature>
<feature type="domain" description="Tyrosine specific protein phosphatases" evidence="3">
    <location>
        <begin position="813"/>
        <end position="869"/>
    </location>
</feature>
<dbReference type="GO" id="GO:0140096">
    <property type="term" value="F:catalytic activity, acting on a protein"/>
    <property type="evidence" value="ECO:0007669"/>
    <property type="project" value="UniProtKB-ARBA"/>
</dbReference>
<gene>
    <name evidence="4" type="ORF">G6F50_008432</name>
</gene>
<dbReference type="AlphaFoldDB" id="A0A9P6YYM9"/>